<evidence type="ECO:0000256" key="4">
    <source>
        <dbReference type="ARBA" id="ARBA00022617"/>
    </source>
</evidence>
<feature type="binding site" description="axial binding residue" evidence="9">
    <location>
        <position position="428"/>
    </location>
    <ligand>
        <name>heme</name>
        <dbReference type="ChEBI" id="CHEBI:30413"/>
    </ligand>
    <ligandPart>
        <name>Fe</name>
        <dbReference type="ChEBI" id="CHEBI:18248"/>
    </ligandPart>
</feature>
<evidence type="ECO:0000256" key="6">
    <source>
        <dbReference type="ARBA" id="ARBA00023002"/>
    </source>
</evidence>
<comment type="cofactor">
    <cofactor evidence="1 9">
        <name>heme</name>
        <dbReference type="ChEBI" id="CHEBI:30413"/>
    </cofactor>
</comment>
<dbReference type="InterPro" id="IPR050364">
    <property type="entry name" value="Cytochrome_P450_fung"/>
</dbReference>
<evidence type="ECO:0000256" key="8">
    <source>
        <dbReference type="ARBA" id="ARBA00023033"/>
    </source>
</evidence>
<dbReference type="SUPFAM" id="SSF48264">
    <property type="entry name" value="Cytochrome P450"/>
    <property type="match status" value="1"/>
</dbReference>
<dbReference type="PANTHER" id="PTHR46300">
    <property type="entry name" value="P450, PUTATIVE (EUROFUNG)-RELATED-RELATED"/>
    <property type="match status" value="1"/>
</dbReference>
<dbReference type="InterPro" id="IPR002401">
    <property type="entry name" value="Cyt_P450_E_grp-I"/>
</dbReference>
<comment type="similarity">
    <text evidence="3">Belongs to the cytochrome P450 family.</text>
</comment>
<dbReference type="InterPro" id="IPR001128">
    <property type="entry name" value="Cyt_P450"/>
</dbReference>
<evidence type="ECO:0000256" key="1">
    <source>
        <dbReference type="ARBA" id="ARBA00001971"/>
    </source>
</evidence>
<protein>
    <submittedName>
        <fullName evidence="10">Cytochrome P450</fullName>
    </submittedName>
</protein>
<keyword evidence="4 9" id="KW-0349">Heme</keyword>
<dbReference type="Pfam" id="PF00067">
    <property type="entry name" value="p450"/>
    <property type="match status" value="1"/>
</dbReference>
<keyword evidence="5 9" id="KW-0479">Metal-binding</keyword>
<evidence type="ECO:0000313" key="10">
    <source>
        <dbReference type="EMBL" id="KAF9028099.1"/>
    </source>
</evidence>
<keyword evidence="11" id="KW-1185">Reference proteome</keyword>
<dbReference type="AlphaFoldDB" id="A0A9P5TVD6"/>
<comment type="caution">
    <text evidence="10">The sequence shown here is derived from an EMBL/GenBank/DDBJ whole genome shotgun (WGS) entry which is preliminary data.</text>
</comment>
<dbReference type="GO" id="GO:0016705">
    <property type="term" value="F:oxidoreductase activity, acting on paired donors, with incorporation or reduction of molecular oxygen"/>
    <property type="evidence" value="ECO:0007669"/>
    <property type="project" value="InterPro"/>
</dbReference>
<dbReference type="GO" id="GO:0005506">
    <property type="term" value="F:iron ion binding"/>
    <property type="evidence" value="ECO:0007669"/>
    <property type="project" value="InterPro"/>
</dbReference>
<name>A0A9P5TVD6_9AGAR</name>
<dbReference type="GO" id="GO:0020037">
    <property type="term" value="F:heme binding"/>
    <property type="evidence" value="ECO:0007669"/>
    <property type="project" value="InterPro"/>
</dbReference>
<sequence>MLELGPQGWGAILALLWTLFAIRNWRRYRTSSSRLPPYIPEKILPHEPQWIVYARWSRTLGALITIPHMRRPVIVINTREAADDLLTRNKSFACRPYFPMAELLGRQHNVGFTYYGERLKKMRAVLHFSLSKRHISTVWGDLLDSQSLCLCHDLFRLQQGFYDTVESNVQTFIVRLAYGRTPDTKYLKDAQEIMHHTGQALQPGRWAVDNYPLLWWVPSWVPGAGFQRWASDGKELFLSLTRGAFHHVKEEMAQGSGQNSFVRHCLLHFSTNPGFGPEMEDIVMYVAGSLFSAGTETVSGSILTFILLMARHEQIQERAFQEIATVVGLDRLPGPQDADSLPFINALVQEVHRFNPSIPLATHSNYQDEEYRGQRIPRKTWILVNIWAMLHDETVYENPADFIPDRFMQRNPPPDPRDLLYGFGRRRCPGAYIANAFIFHVVARTLSTFKITPDGAPPPLDFACGFVPSPKPFQCHFVPRSHASPLLGL</sequence>
<keyword evidence="8" id="KW-0503">Monooxygenase</keyword>
<proteinExistence type="inferred from homology"/>
<keyword evidence="7 9" id="KW-0408">Iron</keyword>
<evidence type="ECO:0000256" key="9">
    <source>
        <dbReference type="PIRSR" id="PIRSR602401-1"/>
    </source>
</evidence>
<dbReference type="Proteomes" id="UP000772434">
    <property type="component" value="Unassembled WGS sequence"/>
</dbReference>
<reference evidence="10" key="1">
    <citation type="submission" date="2020-11" db="EMBL/GenBank/DDBJ databases">
        <authorList>
            <consortium name="DOE Joint Genome Institute"/>
            <person name="Ahrendt S."/>
            <person name="Riley R."/>
            <person name="Andreopoulos W."/>
            <person name="Labutti K."/>
            <person name="Pangilinan J."/>
            <person name="Ruiz-Duenas F.J."/>
            <person name="Barrasa J.M."/>
            <person name="Sanchez-Garcia M."/>
            <person name="Camarero S."/>
            <person name="Miyauchi S."/>
            <person name="Serrano A."/>
            <person name="Linde D."/>
            <person name="Babiker R."/>
            <person name="Drula E."/>
            <person name="Ayuso-Fernandez I."/>
            <person name="Pacheco R."/>
            <person name="Padilla G."/>
            <person name="Ferreira P."/>
            <person name="Barriuso J."/>
            <person name="Kellner H."/>
            <person name="Castanera R."/>
            <person name="Alfaro M."/>
            <person name="Ramirez L."/>
            <person name="Pisabarro A.G."/>
            <person name="Kuo A."/>
            <person name="Tritt A."/>
            <person name="Lipzen A."/>
            <person name="He G."/>
            <person name="Yan M."/>
            <person name="Ng V."/>
            <person name="Cullen D."/>
            <person name="Martin F."/>
            <person name="Rosso M.-N."/>
            <person name="Henrissat B."/>
            <person name="Hibbett D."/>
            <person name="Martinez A.T."/>
            <person name="Grigoriev I.V."/>
        </authorList>
    </citation>
    <scope>NUCLEOTIDE SEQUENCE</scope>
    <source>
        <strain evidence="10">AH 40177</strain>
    </source>
</reference>
<evidence type="ECO:0000256" key="5">
    <source>
        <dbReference type="ARBA" id="ARBA00022723"/>
    </source>
</evidence>
<evidence type="ECO:0000313" key="11">
    <source>
        <dbReference type="Proteomes" id="UP000772434"/>
    </source>
</evidence>
<dbReference type="InterPro" id="IPR036396">
    <property type="entry name" value="Cyt_P450_sf"/>
</dbReference>
<organism evidence="10 11">
    <name type="scientific">Rhodocollybia butyracea</name>
    <dbReference type="NCBI Taxonomy" id="206335"/>
    <lineage>
        <taxon>Eukaryota</taxon>
        <taxon>Fungi</taxon>
        <taxon>Dikarya</taxon>
        <taxon>Basidiomycota</taxon>
        <taxon>Agaricomycotina</taxon>
        <taxon>Agaricomycetes</taxon>
        <taxon>Agaricomycetidae</taxon>
        <taxon>Agaricales</taxon>
        <taxon>Marasmiineae</taxon>
        <taxon>Omphalotaceae</taxon>
        <taxon>Rhodocollybia</taxon>
    </lineage>
</organism>
<evidence type="ECO:0000256" key="2">
    <source>
        <dbReference type="ARBA" id="ARBA00005179"/>
    </source>
</evidence>
<dbReference type="EMBL" id="JADNRY010000745">
    <property type="protein sequence ID" value="KAF9028099.1"/>
    <property type="molecule type" value="Genomic_DNA"/>
</dbReference>
<dbReference type="PANTHER" id="PTHR46300:SF7">
    <property type="entry name" value="P450, PUTATIVE (EUROFUNG)-RELATED"/>
    <property type="match status" value="1"/>
</dbReference>
<dbReference type="Gene3D" id="1.10.630.10">
    <property type="entry name" value="Cytochrome P450"/>
    <property type="match status" value="1"/>
</dbReference>
<accession>A0A9P5TVD6</accession>
<dbReference type="PRINTS" id="PR00385">
    <property type="entry name" value="P450"/>
</dbReference>
<evidence type="ECO:0000256" key="3">
    <source>
        <dbReference type="ARBA" id="ARBA00010617"/>
    </source>
</evidence>
<dbReference type="OrthoDB" id="2789670at2759"/>
<keyword evidence="6" id="KW-0560">Oxidoreductase</keyword>
<comment type="pathway">
    <text evidence="2">Secondary metabolite biosynthesis.</text>
</comment>
<evidence type="ECO:0000256" key="7">
    <source>
        <dbReference type="ARBA" id="ARBA00023004"/>
    </source>
</evidence>
<gene>
    <name evidence="10" type="ORF">BDP27DRAFT_1350238</name>
</gene>
<dbReference type="PRINTS" id="PR00463">
    <property type="entry name" value="EP450I"/>
</dbReference>
<dbReference type="GO" id="GO:0004497">
    <property type="term" value="F:monooxygenase activity"/>
    <property type="evidence" value="ECO:0007669"/>
    <property type="project" value="UniProtKB-KW"/>
</dbReference>